<evidence type="ECO:0000256" key="10">
    <source>
        <dbReference type="ARBA" id="ARBA00022989"/>
    </source>
</evidence>
<keyword evidence="16" id="KW-1185">Reference proteome</keyword>
<feature type="domain" description="Histidine kinase" evidence="13">
    <location>
        <begin position="235"/>
        <end position="424"/>
    </location>
</feature>
<accession>A0ABS4DVY3</accession>
<dbReference type="PANTHER" id="PTHR45436">
    <property type="entry name" value="SENSOR HISTIDINE KINASE YKOH"/>
    <property type="match status" value="1"/>
</dbReference>
<evidence type="ECO:0000313" key="16">
    <source>
        <dbReference type="Proteomes" id="UP000759443"/>
    </source>
</evidence>
<evidence type="ECO:0000259" key="14">
    <source>
        <dbReference type="PROSITE" id="PS50885"/>
    </source>
</evidence>
<evidence type="ECO:0000256" key="12">
    <source>
        <dbReference type="SAM" id="Phobius"/>
    </source>
</evidence>
<dbReference type="InterPro" id="IPR013727">
    <property type="entry name" value="2CSK_N"/>
</dbReference>
<dbReference type="Proteomes" id="UP000759443">
    <property type="component" value="Unassembled WGS sequence"/>
</dbReference>
<comment type="caution">
    <text evidence="15">The sequence shown here is derived from an EMBL/GenBank/DDBJ whole genome shotgun (WGS) entry which is preliminary data.</text>
</comment>
<dbReference type="RefSeq" id="WP_209943252.1">
    <property type="nucleotide sequence ID" value="NZ_JAGGJU010000003.1"/>
</dbReference>
<dbReference type="Gene3D" id="1.10.287.130">
    <property type="match status" value="1"/>
</dbReference>
<keyword evidence="8 15" id="KW-0418">Kinase</keyword>
<evidence type="ECO:0000256" key="2">
    <source>
        <dbReference type="ARBA" id="ARBA00004141"/>
    </source>
</evidence>
<evidence type="ECO:0000256" key="11">
    <source>
        <dbReference type="ARBA" id="ARBA00023012"/>
    </source>
</evidence>
<evidence type="ECO:0000256" key="5">
    <source>
        <dbReference type="ARBA" id="ARBA00022679"/>
    </source>
</evidence>
<organism evidence="15 16">
    <name type="scientific">Rhizobium halophytocola</name>
    <dbReference type="NCBI Taxonomy" id="735519"/>
    <lineage>
        <taxon>Bacteria</taxon>
        <taxon>Pseudomonadati</taxon>
        <taxon>Pseudomonadota</taxon>
        <taxon>Alphaproteobacteria</taxon>
        <taxon>Hyphomicrobiales</taxon>
        <taxon>Rhizobiaceae</taxon>
        <taxon>Rhizobium/Agrobacterium group</taxon>
        <taxon>Rhizobium</taxon>
    </lineage>
</organism>
<evidence type="ECO:0000256" key="1">
    <source>
        <dbReference type="ARBA" id="ARBA00000085"/>
    </source>
</evidence>
<proteinExistence type="predicted"/>
<reference evidence="15 16" key="1">
    <citation type="submission" date="2021-03" db="EMBL/GenBank/DDBJ databases">
        <title>Genomic Encyclopedia of Type Strains, Phase IV (KMG-IV): sequencing the most valuable type-strain genomes for metagenomic binning, comparative biology and taxonomic classification.</title>
        <authorList>
            <person name="Goeker M."/>
        </authorList>
    </citation>
    <scope>NUCLEOTIDE SEQUENCE [LARGE SCALE GENOMIC DNA]</scope>
    <source>
        <strain evidence="15 16">DSM 21600</strain>
    </source>
</reference>
<dbReference type="InterPro" id="IPR003661">
    <property type="entry name" value="HisK_dim/P_dom"/>
</dbReference>
<evidence type="ECO:0000256" key="3">
    <source>
        <dbReference type="ARBA" id="ARBA00012438"/>
    </source>
</evidence>
<keyword evidence="10 12" id="KW-1133">Transmembrane helix</keyword>
<evidence type="ECO:0000256" key="9">
    <source>
        <dbReference type="ARBA" id="ARBA00022840"/>
    </source>
</evidence>
<dbReference type="PANTHER" id="PTHR45436:SF14">
    <property type="entry name" value="SENSOR PROTEIN QSEC"/>
    <property type="match status" value="1"/>
</dbReference>
<dbReference type="SMART" id="SM00388">
    <property type="entry name" value="HisKA"/>
    <property type="match status" value="1"/>
</dbReference>
<feature type="transmembrane region" description="Helical" evidence="12">
    <location>
        <begin position="154"/>
        <end position="174"/>
    </location>
</feature>
<keyword evidence="11" id="KW-0902">Two-component regulatory system</keyword>
<dbReference type="InterPro" id="IPR050428">
    <property type="entry name" value="TCS_sensor_his_kinase"/>
</dbReference>
<dbReference type="EC" id="2.7.13.3" evidence="3"/>
<evidence type="ECO:0000313" key="15">
    <source>
        <dbReference type="EMBL" id="MBP1849838.1"/>
    </source>
</evidence>
<keyword evidence="12" id="KW-0472">Membrane</keyword>
<gene>
    <name evidence="15" type="ORF">J2Z17_001259</name>
</gene>
<dbReference type="EMBL" id="JAGGJU010000003">
    <property type="protein sequence ID" value="MBP1849838.1"/>
    <property type="molecule type" value="Genomic_DNA"/>
</dbReference>
<comment type="catalytic activity">
    <reaction evidence="1">
        <text>ATP + protein L-histidine = ADP + protein N-phospho-L-histidine.</text>
        <dbReference type="EC" id="2.7.13.3"/>
    </reaction>
</comment>
<evidence type="ECO:0000259" key="13">
    <source>
        <dbReference type="PROSITE" id="PS50109"/>
    </source>
</evidence>
<dbReference type="InterPro" id="IPR003594">
    <property type="entry name" value="HATPase_dom"/>
</dbReference>
<dbReference type="SUPFAM" id="SSF47384">
    <property type="entry name" value="Homodimeric domain of signal transducing histidine kinase"/>
    <property type="match status" value="1"/>
</dbReference>
<dbReference type="SMART" id="SM00387">
    <property type="entry name" value="HATPase_c"/>
    <property type="match status" value="1"/>
</dbReference>
<dbReference type="PROSITE" id="PS50885">
    <property type="entry name" value="HAMP"/>
    <property type="match status" value="1"/>
</dbReference>
<dbReference type="InterPro" id="IPR036097">
    <property type="entry name" value="HisK_dim/P_sf"/>
</dbReference>
<keyword evidence="7" id="KW-0547">Nucleotide-binding</keyword>
<dbReference type="PROSITE" id="PS50109">
    <property type="entry name" value="HIS_KIN"/>
    <property type="match status" value="1"/>
</dbReference>
<keyword evidence="9" id="KW-0067">ATP-binding</keyword>
<dbReference type="Pfam" id="PF08521">
    <property type="entry name" value="2CSK_N"/>
    <property type="match status" value="1"/>
</dbReference>
<dbReference type="CDD" id="cd00082">
    <property type="entry name" value="HisKA"/>
    <property type="match status" value="1"/>
</dbReference>
<dbReference type="InterPro" id="IPR003660">
    <property type="entry name" value="HAMP_dom"/>
</dbReference>
<dbReference type="InterPro" id="IPR005467">
    <property type="entry name" value="His_kinase_dom"/>
</dbReference>
<dbReference type="Pfam" id="PF02518">
    <property type="entry name" value="HATPase_c"/>
    <property type="match status" value="1"/>
</dbReference>
<feature type="domain" description="HAMP" evidence="14">
    <location>
        <begin position="175"/>
        <end position="227"/>
    </location>
</feature>
<dbReference type="SUPFAM" id="SSF55874">
    <property type="entry name" value="ATPase domain of HSP90 chaperone/DNA topoisomerase II/histidine kinase"/>
    <property type="match status" value="1"/>
</dbReference>
<protein>
    <recommendedName>
        <fullName evidence="3">histidine kinase</fullName>
        <ecNumber evidence="3">2.7.13.3</ecNumber>
    </recommendedName>
</protein>
<keyword evidence="5 15" id="KW-0808">Transferase</keyword>
<keyword evidence="4" id="KW-0597">Phosphoprotein</keyword>
<name>A0ABS4DVY3_9HYPH</name>
<keyword evidence="6 12" id="KW-0812">Transmembrane</keyword>
<dbReference type="Gene3D" id="3.30.565.10">
    <property type="entry name" value="Histidine kinase-like ATPase, C-terminal domain"/>
    <property type="match status" value="1"/>
</dbReference>
<evidence type="ECO:0000256" key="8">
    <source>
        <dbReference type="ARBA" id="ARBA00022777"/>
    </source>
</evidence>
<evidence type="ECO:0000256" key="4">
    <source>
        <dbReference type="ARBA" id="ARBA00022553"/>
    </source>
</evidence>
<sequence length="458" mass="49671">MRHPSMTVRLIMAITVAVCLFWAMAVALSIVIMHEEYGEIFDSALQETALRLAPLVVDDLQRQPDMHEAINLHPLTGFTGDGYLTYQVRDATGKVVMHSHDVTTTPFDAPLRDGFATSERYRFYTVSANSGALYVHIADLLAHRRQALIEGGQALLLPAVLLVPVSILLVWLVVRRSLLPIDRLRGAIADKDSGNLEAIEIAELPRELRPIARSVNNLLARLRSAFDSEREFAANSAHELRTPLAGALAQTQLLIRSLEEGPQRSRAVQVNRALTRLTALTEKLLQLSRAEAGIGASADAVNLVEVLDSVVEDFKARDSNGRPIRYHSPANAALVRPVDPDAFAIVIRNLVENAITHGEPDVPVTISFDGETISVTNGARAMTMGEIAAMRSRFTRGKRAGPGSGLGLSIVERLLTSMGAQLTLTCDPSATDATPVEQRDAALFCAQLRFDGGEAAAV</sequence>
<dbReference type="Pfam" id="PF00512">
    <property type="entry name" value="HisKA"/>
    <property type="match status" value="1"/>
</dbReference>
<comment type="subcellular location">
    <subcellularLocation>
        <location evidence="2">Membrane</location>
        <topology evidence="2">Multi-pass membrane protein</topology>
    </subcellularLocation>
</comment>
<evidence type="ECO:0000256" key="7">
    <source>
        <dbReference type="ARBA" id="ARBA00022741"/>
    </source>
</evidence>
<evidence type="ECO:0000256" key="6">
    <source>
        <dbReference type="ARBA" id="ARBA00022692"/>
    </source>
</evidence>
<dbReference type="InterPro" id="IPR036890">
    <property type="entry name" value="HATPase_C_sf"/>
</dbReference>
<dbReference type="GO" id="GO:0004673">
    <property type="term" value="F:protein histidine kinase activity"/>
    <property type="evidence" value="ECO:0007669"/>
    <property type="project" value="UniProtKB-EC"/>
</dbReference>
<feature type="transmembrane region" description="Helical" evidence="12">
    <location>
        <begin position="12"/>
        <end position="33"/>
    </location>
</feature>